<sequence>MKFYSALGFALVVLTACADTTVTPVSKNQIMLSTSGDPDCGMAGAQRVASKMAAIETLRRGYSRYVISAADSASSVGAVVMPTTYSPVMTYPGGIPLFYGTNDVQLHVTMLKEGDRGYEQGVDAKSVLGTDWQELVEKGVRSCAVTGG</sequence>
<feature type="signal peptide" evidence="1">
    <location>
        <begin position="1"/>
        <end position="18"/>
    </location>
</feature>
<evidence type="ECO:0000313" key="3">
    <source>
        <dbReference type="Proteomes" id="UP001057991"/>
    </source>
</evidence>
<protein>
    <recommendedName>
        <fullName evidence="4">Lipoprotein</fullName>
    </recommendedName>
</protein>
<accession>A0A9Q9HEP6</accession>
<dbReference type="Proteomes" id="UP001057991">
    <property type="component" value="Chromosome"/>
</dbReference>
<evidence type="ECO:0008006" key="4">
    <source>
        <dbReference type="Google" id="ProtNLM"/>
    </source>
</evidence>
<dbReference type="EMBL" id="CP080776">
    <property type="protein sequence ID" value="UWP95887.1"/>
    <property type="molecule type" value="Genomic_DNA"/>
</dbReference>
<gene>
    <name evidence="2" type="ORF">K3X48_02480</name>
</gene>
<evidence type="ECO:0000313" key="2">
    <source>
        <dbReference type="EMBL" id="UWP95887.1"/>
    </source>
</evidence>
<evidence type="ECO:0000256" key="1">
    <source>
        <dbReference type="SAM" id="SignalP"/>
    </source>
</evidence>
<dbReference type="PROSITE" id="PS51257">
    <property type="entry name" value="PROKAR_LIPOPROTEIN"/>
    <property type="match status" value="1"/>
</dbReference>
<feature type="chain" id="PRO_5040149499" description="Lipoprotein" evidence="1">
    <location>
        <begin position="19"/>
        <end position="148"/>
    </location>
</feature>
<name>A0A9Q9HEP6_9RHOB</name>
<keyword evidence="1" id="KW-0732">Signal</keyword>
<dbReference type="AlphaFoldDB" id="A0A9Q9HEP6"/>
<proteinExistence type="predicted"/>
<organism evidence="2 3">
    <name type="scientific">Aliiroseovarius crassostreae</name>
    <dbReference type="NCBI Taxonomy" id="154981"/>
    <lineage>
        <taxon>Bacteria</taxon>
        <taxon>Pseudomonadati</taxon>
        <taxon>Pseudomonadota</taxon>
        <taxon>Alphaproteobacteria</taxon>
        <taxon>Rhodobacterales</taxon>
        <taxon>Paracoccaceae</taxon>
        <taxon>Aliiroseovarius</taxon>
    </lineage>
</organism>
<dbReference type="RefSeq" id="WP_259786232.1">
    <property type="nucleotide sequence ID" value="NZ_CP080774.1"/>
</dbReference>
<reference evidence="2" key="1">
    <citation type="submission" date="2021-08" db="EMBL/GenBank/DDBJ databases">
        <authorList>
            <person name="Nwanade C."/>
            <person name="Wang M."/>
            <person name="Masoudi A."/>
            <person name="Yu Z."/>
            <person name="Liu J."/>
        </authorList>
    </citation>
    <scope>NUCLEOTIDE SEQUENCE</scope>
    <source>
        <strain evidence="2">S056</strain>
    </source>
</reference>